<dbReference type="SUPFAM" id="SSF69279">
    <property type="entry name" value="Phage tail proteins"/>
    <property type="match status" value="1"/>
</dbReference>
<sequence>MSRSSHYASLSDDGCGDITRQRAEFEAQQRAARTEETTYTVQGWRQGDGSLWQPNQRVSVFDPVLGFHHRERVIGEVVYTQNEGGHPLPVTRGPRSGLYSPSSGTEVRRRGFFLIRSCFIFFTSINE</sequence>
<dbReference type="AlphaFoldDB" id="A0A2D3TE23"/>
<dbReference type="InterPro" id="IPR053982">
    <property type="entry name" value="Gp44/GpP-like_C"/>
</dbReference>
<gene>
    <name evidence="3" type="ORF">BJP43_07070</name>
</gene>
<dbReference type="Gene3D" id="2.30.300.10">
    <property type="entry name" value="Baseplate protein-like domain - beta roll fold"/>
    <property type="match status" value="1"/>
</dbReference>
<accession>A0A2D3TE23</accession>
<feature type="region of interest" description="Disordered" evidence="1">
    <location>
        <begin position="83"/>
        <end position="102"/>
    </location>
</feature>
<organism evidence="3 4">
    <name type="scientific">Candidatus Williamhamiltonella defendens</name>
    <dbReference type="NCBI Taxonomy" id="138072"/>
    <lineage>
        <taxon>Bacteria</taxon>
        <taxon>Pseudomonadati</taxon>
        <taxon>Pseudomonadota</taxon>
        <taxon>Gammaproteobacteria</taxon>
        <taxon>Enterobacterales</taxon>
        <taxon>Enterobacteriaceae</taxon>
        <taxon>aphid secondary symbionts</taxon>
        <taxon>Candidatus Williamhamiltonella</taxon>
    </lineage>
</organism>
<evidence type="ECO:0000259" key="2">
    <source>
        <dbReference type="Pfam" id="PF21929"/>
    </source>
</evidence>
<protein>
    <recommendedName>
        <fullName evidence="2">Baseplate hub protein gp44/GpP-like C-terminal domain-containing protein</fullName>
    </recommendedName>
</protein>
<reference evidence="4" key="2">
    <citation type="submission" date="2017-11" db="EMBL/GenBank/DDBJ databases">
        <title>PacBio sequencing of new strain of the secondary endosymbiont Candidatus Hamiltonella defensa.</title>
        <authorList>
            <person name="Strand M.R."/>
            <person name="Oliver K."/>
        </authorList>
    </citation>
    <scope>NUCLEOTIDE SEQUENCE [LARGE SCALE GENOMIC DNA]</scope>
    <source>
        <strain evidence="4">ZA17</strain>
    </source>
</reference>
<evidence type="ECO:0000313" key="4">
    <source>
        <dbReference type="Proteomes" id="UP000229055"/>
    </source>
</evidence>
<proteinExistence type="predicted"/>
<dbReference type="Pfam" id="PF21929">
    <property type="entry name" value="GpP_4th"/>
    <property type="match status" value="1"/>
</dbReference>
<dbReference type="EMBL" id="CP017613">
    <property type="protein sequence ID" value="ATW34057.1"/>
    <property type="molecule type" value="Genomic_DNA"/>
</dbReference>
<reference evidence="4" key="1">
    <citation type="submission" date="2016-10" db="EMBL/GenBank/DDBJ databases">
        <authorList>
            <person name="Chevignon G."/>
        </authorList>
    </citation>
    <scope>NUCLEOTIDE SEQUENCE [LARGE SCALE GENOMIC DNA]</scope>
    <source>
        <strain evidence="4">ZA17</strain>
    </source>
</reference>
<evidence type="ECO:0000313" key="3">
    <source>
        <dbReference type="EMBL" id="ATW34057.1"/>
    </source>
</evidence>
<dbReference type="Proteomes" id="UP000229055">
    <property type="component" value="Chromosome"/>
</dbReference>
<evidence type="ECO:0000256" key="1">
    <source>
        <dbReference type="SAM" id="MobiDB-lite"/>
    </source>
</evidence>
<name>A0A2D3TE23_9ENTR</name>
<feature type="domain" description="Baseplate hub protein gp44/GpP-like C-terminal" evidence="2">
    <location>
        <begin position="18"/>
        <end position="91"/>
    </location>
</feature>